<dbReference type="EMBL" id="LJSK01000201">
    <property type="protein sequence ID" value="KPI85230.1"/>
    <property type="molecule type" value="Genomic_DNA"/>
</dbReference>
<evidence type="ECO:0000256" key="3">
    <source>
        <dbReference type="ARBA" id="ARBA00022833"/>
    </source>
</evidence>
<dbReference type="Pfam" id="PF01753">
    <property type="entry name" value="zf-MYND"/>
    <property type="match status" value="1"/>
</dbReference>
<feature type="compositionally biased region" description="Polar residues" evidence="5">
    <location>
        <begin position="583"/>
        <end position="596"/>
    </location>
</feature>
<sequence length="608" mass="66360">MDVGREGHSGLYTMHFSTVFPPEKAAAEKAGGATANASSSSSSPPAAGATAATAAAAVPTGSKPGTSGSSSCSLSQFSQWHVLIRMDVENEMFFVKGDGKVFSPTPSLTSGTARGINRDGTPAQNTTAPDGIPIVPVHQKDRRCCVVIGSYYRQVEGLDGASAVPPSSMLGLEVRMPHLEAAVLGLSEPEMLKDVVLNCSGNKSCGWYMGVVTVTVEGKAVEMPQTIRFLLKPYYGHRCANCLDPVYAIGYTCERCEVPHYCSRECMNAHMKKHHKLLCPILYERYRYQSGEVVTEVPDGSALVAWWRCLELGTFNVLVDPNNSLGYGLELTLSVLKSARQEGLQYRIVTPTPLTTLPSQEETARFACVLLREVNRSAILEGCAPLAAACLDYLYVFSPSADFAIQAHILFFTTFHCEDLDVPIDTFEEYVSYARPLHALASLQINYALKSTIPAEFWRRVKIAKDSIASLLAVTNVVPSGGEEGLKGIITTQQRDALMMLSKIFVMMATRAPQGECQRWLEQAERCLMQCQNGLGTTNSAEVDAMICFHLSALLLLYKTDTKTEEAKLQKKRGDSFLKLRQKTTNDATNMQQQNGVEEGEQAKGKKL</sequence>
<protein>
    <recommendedName>
        <fullName evidence="6">MYND-type domain-containing protein</fullName>
    </recommendedName>
</protein>
<feature type="region of interest" description="Disordered" evidence="5">
    <location>
        <begin position="27"/>
        <end position="47"/>
    </location>
</feature>
<evidence type="ECO:0000256" key="5">
    <source>
        <dbReference type="SAM" id="MobiDB-lite"/>
    </source>
</evidence>
<dbReference type="InterPro" id="IPR002893">
    <property type="entry name" value="Znf_MYND"/>
</dbReference>
<evidence type="ECO:0000256" key="1">
    <source>
        <dbReference type="ARBA" id="ARBA00022723"/>
    </source>
</evidence>
<feature type="region of interest" description="Disordered" evidence="5">
    <location>
        <begin position="105"/>
        <end position="133"/>
    </location>
</feature>
<keyword evidence="1" id="KW-0479">Metal-binding</keyword>
<proteinExistence type="predicted"/>
<keyword evidence="2 4" id="KW-0863">Zinc-finger</keyword>
<dbReference type="OrthoDB" id="274996at2759"/>
<feature type="region of interest" description="Disordered" evidence="5">
    <location>
        <begin position="573"/>
        <end position="608"/>
    </location>
</feature>
<feature type="compositionally biased region" description="Low complexity" evidence="5">
    <location>
        <begin position="28"/>
        <end position="47"/>
    </location>
</feature>
<keyword evidence="3" id="KW-0862">Zinc</keyword>
<gene>
    <name evidence="7" type="ORF">ABL78_5713</name>
</gene>
<comment type="caution">
    <text evidence="7">The sequence shown here is derived from an EMBL/GenBank/DDBJ whole genome shotgun (WGS) entry which is preliminary data.</text>
</comment>
<keyword evidence="8" id="KW-1185">Reference proteome</keyword>
<dbReference type="OMA" id="LVAWWRC"/>
<evidence type="ECO:0000313" key="7">
    <source>
        <dbReference type="EMBL" id="KPI85230.1"/>
    </source>
</evidence>
<dbReference type="VEuPathDB" id="TriTrypDB:Lsey_0201_0070"/>
<evidence type="ECO:0000259" key="6">
    <source>
        <dbReference type="PROSITE" id="PS50865"/>
    </source>
</evidence>
<organism evidence="7 8">
    <name type="scientific">Leptomonas seymouri</name>
    <dbReference type="NCBI Taxonomy" id="5684"/>
    <lineage>
        <taxon>Eukaryota</taxon>
        <taxon>Discoba</taxon>
        <taxon>Euglenozoa</taxon>
        <taxon>Kinetoplastea</taxon>
        <taxon>Metakinetoplastina</taxon>
        <taxon>Trypanosomatida</taxon>
        <taxon>Trypanosomatidae</taxon>
        <taxon>Leishmaniinae</taxon>
        <taxon>Leptomonas</taxon>
    </lineage>
</organism>
<evidence type="ECO:0000256" key="4">
    <source>
        <dbReference type="PROSITE-ProRule" id="PRU00134"/>
    </source>
</evidence>
<accession>A0A0N1I4F3</accession>
<evidence type="ECO:0000313" key="8">
    <source>
        <dbReference type="Proteomes" id="UP000038009"/>
    </source>
</evidence>
<dbReference type="SUPFAM" id="SSF144232">
    <property type="entry name" value="HIT/MYND zinc finger-like"/>
    <property type="match status" value="1"/>
</dbReference>
<evidence type="ECO:0000256" key="2">
    <source>
        <dbReference type="ARBA" id="ARBA00022771"/>
    </source>
</evidence>
<reference evidence="7 8" key="1">
    <citation type="journal article" date="2015" name="PLoS Pathog.">
        <title>Leptomonas seymouri: Adaptations to the Dixenous Life Cycle Analyzed by Genome Sequencing, Transcriptome Profiling and Co-infection with Leishmania donovani.</title>
        <authorList>
            <person name="Kraeva N."/>
            <person name="Butenko A."/>
            <person name="Hlavacova J."/>
            <person name="Kostygov A."/>
            <person name="Myskova J."/>
            <person name="Grybchuk D."/>
            <person name="Lestinova T."/>
            <person name="Votypka J."/>
            <person name="Volf P."/>
            <person name="Opperdoes F."/>
            <person name="Flegontov P."/>
            <person name="Lukes J."/>
            <person name="Yurchenko V."/>
        </authorList>
    </citation>
    <scope>NUCLEOTIDE SEQUENCE [LARGE SCALE GENOMIC DNA]</scope>
    <source>
        <strain evidence="7 8">ATCC 30220</strain>
    </source>
</reference>
<dbReference type="GO" id="GO:0008270">
    <property type="term" value="F:zinc ion binding"/>
    <property type="evidence" value="ECO:0007669"/>
    <property type="project" value="UniProtKB-KW"/>
</dbReference>
<name>A0A0N1I4F3_LEPSE</name>
<dbReference type="PROSITE" id="PS50865">
    <property type="entry name" value="ZF_MYND_2"/>
    <property type="match status" value="1"/>
</dbReference>
<dbReference type="Proteomes" id="UP000038009">
    <property type="component" value="Unassembled WGS sequence"/>
</dbReference>
<feature type="domain" description="MYND-type" evidence="6">
    <location>
        <begin position="239"/>
        <end position="279"/>
    </location>
</feature>
<dbReference type="AlphaFoldDB" id="A0A0N1I4F3"/>
<dbReference type="Gene3D" id="6.10.140.2220">
    <property type="match status" value="1"/>
</dbReference>